<evidence type="ECO:0000313" key="1">
    <source>
        <dbReference type="EMBL" id="TDZ77375.1"/>
    </source>
</evidence>
<dbReference type="AlphaFoldDB" id="A0A4R8RTK5"/>
<evidence type="ECO:0008006" key="3">
    <source>
        <dbReference type="Google" id="ProtNLM"/>
    </source>
</evidence>
<proteinExistence type="predicted"/>
<accession>A0A4R8RTK5</accession>
<dbReference type="RefSeq" id="WP_237161365.1">
    <property type="nucleotide sequence ID" value="NZ_PECH01000010.1"/>
</dbReference>
<organism evidence="1 2">
    <name type="scientific">Mycobacteroides salmoniphilum</name>
    <dbReference type="NCBI Taxonomy" id="404941"/>
    <lineage>
        <taxon>Bacteria</taxon>
        <taxon>Bacillati</taxon>
        <taxon>Actinomycetota</taxon>
        <taxon>Actinomycetes</taxon>
        <taxon>Mycobacteriales</taxon>
        <taxon>Mycobacteriaceae</taxon>
        <taxon>Mycobacteroides</taxon>
    </lineage>
</organism>
<gene>
    <name evidence="1" type="ORF">DE4585_04769</name>
</gene>
<name>A0A4R8RTK5_9MYCO</name>
<reference evidence="1 2" key="1">
    <citation type="journal article" date="2019" name="Sci. Rep.">
        <title>Extended insight into the Mycobacterium chelonae-abscessus complex through whole genome sequencing of Mycobacterium salmoniphilum outbreak and Mycobacterium salmoniphilum-like strains.</title>
        <authorList>
            <person name="Behra P.R.K."/>
            <person name="Das S."/>
            <person name="Pettersson B.M.F."/>
            <person name="Shirreff L."/>
            <person name="DuCote T."/>
            <person name="Jacobsson K.G."/>
            <person name="Ennis D.G."/>
            <person name="Kirsebom L.A."/>
        </authorList>
    </citation>
    <scope>NUCLEOTIDE SEQUENCE [LARGE SCALE GENOMIC DNA]</scope>
    <source>
        <strain evidence="1 2">DE 4585</strain>
    </source>
</reference>
<dbReference type="Proteomes" id="UP000295117">
    <property type="component" value="Unassembled WGS sequence"/>
</dbReference>
<evidence type="ECO:0000313" key="2">
    <source>
        <dbReference type="Proteomes" id="UP000295117"/>
    </source>
</evidence>
<comment type="caution">
    <text evidence="1">The sequence shown here is derived from an EMBL/GenBank/DDBJ whole genome shotgun (WGS) entry which is preliminary data.</text>
</comment>
<sequence length="652" mass="71969">MFEQHERWLEELREHTGRKELIACRSDHMPLTAIAAELTNACGDPQMHDKKKIRDWESLEADLADTLDWIGPELSALVDGLGRAICQTIANDLLAPGPNGGARIDDTKRPIVGAAAEALTAVFGGEDLLVAAWRDLVTACRTVDHTVYPYGRIRFLRDTLFDLSEHRKQGLGFGSPVQTAVDALFGDTSNVRYAQAMVGDPIDMTTPYDPRGKTDLTDDDLADLADRCLVTRSLVGEYVVWFRIAPAYIPAVDCVTHGDATFFDAQVLAGALTDHERARQLDVVPEELLTDEIRELQLTGNVDDYTGFQFEAQLVYARVAVRNVERHLAVDTARMYLDTLLAVVGVSDGMWTVLGGHLFFAAGEPPYPPVPRWASKVPRPELTFYQNDFFTTHLSEINAEGHVITAARAIQLREVLRLREALNKAPHTDPEAVVMAAVRAIEHCNTWAAPTGGLNWYKFAIDYLSDGGTLDTCGNRVASDVFAAVEQYLPEPRPDPEIVRELDSIRKDITVRAGYGEHTAKLKTPAHVSALKDIYAGHWLARQLAETEDFLTSTATLGATLDLEKTRFDSKVARLRRTRNAAIHGGVLSETACATIADFAAYLARQALSATIWAIVTGNPVDIDAASRRDECRERIRRLKQGGDLANLFKLA</sequence>
<protein>
    <recommendedName>
        <fullName evidence="3">Apea-like HEPN domain-containing protein</fullName>
    </recommendedName>
</protein>
<dbReference type="EMBL" id="PECH01000010">
    <property type="protein sequence ID" value="TDZ77375.1"/>
    <property type="molecule type" value="Genomic_DNA"/>
</dbReference>